<proteinExistence type="predicted"/>
<dbReference type="Proteomes" id="UP001596504">
    <property type="component" value="Unassembled WGS sequence"/>
</dbReference>
<feature type="compositionally biased region" description="Polar residues" evidence="1">
    <location>
        <begin position="111"/>
        <end position="139"/>
    </location>
</feature>
<organism evidence="2 3">
    <name type="scientific">Saccharopolyspora griseoalba</name>
    <dbReference type="NCBI Taxonomy" id="1431848"/>
    <lineage>
        <taxon>Bacteria</taxon>
        <taxon>Bacillati</taxon>
        <taxon>Actinomycetota</taxon>
        <taxon>Actinomycetes</taxon>
        <taxon>Pseudonocardiales</taxon>
        <taxon>Pseudonocardiaceae</taxon>
        <taxon>Saccharopolyspora</taxon>
    </lineage>
</organism>
<protein>
    <submittedName>
        <fullName evidence="2">Uncharacterized protein</fullName>
    </submittedName>
</protein>
<name>A0ABW2LQS2_9PSEU</name>
<keyword evidence="3" id="KW-1185">Reference proteome</keyword>
<gene>
    <name evidence="2" type="ORF">ACFQRI_26195</name>
</gene>
<feature type="region of interest" description="Disordered" evidence="1">
    <location>
        <begin position="102"/>
        <end position="149"/>
    </location>
</feature>
<sequence length="262" mass="30221">MANNRQALSRHARTTARARIDGDYERVTKYTLLQEKKIAEYRRMTGGREPRIPEVIANRYAPPMVAHWTDDELEAQYAKLNPRDPQEGLAQYQIFAVMEQRQQERDAAANPTHQAQATRQITSWEASSDQHASPLTVPSQRGDRKLTAKQRLREEYDRYLDDKVRDADEACRGQFFNAETRQRLADPNPTATEGLPAELVRDGERYLLQGSIDRVHKYGSTELINYCERNGHVSFTDFQAHYGWQSARETVRTRKSSHTVVS</sequence>
<dbReference type="EMBL" id="JBHTCJ010000021">
    <property type="protein sequence ID" value="MFC7344917.1"/>
    <property type="molecule type" value="Genomic_DNA"/>
</dbReference>
<reference evidence="3" key="1">
    <citation type="journal article" date="2019" name="Int. J. Syst. Evol. Microbiol.">
        <title>The Global Catalogue of Microorganisms (GCM) 10K type strain sequencing project: providing services to taxonomists for standard genome sequencing and annotation.</title>
        <authorList>
            <consortium name="The Broad Institute Genomics Platform"/>
            <consortium name="The Broad Institute Genome Sequencing Center for Infectious Disease"/>
            <person name="Wu L."/>
            <person name="Ma J."/>
        </authorList>
    </citation>
    <scope>NUCLEOTIDE SEQUENCE [LARGE SCALE GENOMIC DNA]</scope>
    <source>
        <strain evidence="3">WLHS5</strain>
    </source>
</reference>
<evidence type="ECO:0000313" key="3">
    <source>
        <dbReference type="Proteomes" id="UP001596504"/>
    </source>
</evidence>
<comment type="caution">
    <text evidence="2">The sequence shown here is derived from an EMBL/GenBank/DDBJ whole genome shotgun (WGS) entry which is preliminary data.</text>
</comment>
<accession>A0ABW2LQS2</accession>
<dbReference type="RefSeq" id="WP_380673176.1">
    <property type="nucleotide sequence ID" value="NZ_JBHTCJ010000021.1"/>
</dbReference>
<evidence type="ECO:0000313" key="2">
    <source>
        <dbReference type="EMBL" id="MFC7344917.1"/>
    </source>
</evidence>
<evidence type="ECO:0000256" key="1">
    <source>
        <dbReference type="SAM" id="MobiDB-lite"/>
    </source>
</evidence>